<dbReference type="InterPro" id="IPR051165">
    <property type="entry name" value="Multifunctional_ANK_Repeat"/>
</dbReference>
<name>A0A1Q9ENG4_SYMMI</name>
<dbReference type="PANTHER" id="PTHR24123">
    <property type="entry name" value="ANKYRIN REPEAT-CONTAINING"/>
    <property type="match status" value="1"/>
</dbReference>
<feature type="repeat" description="ANK" evidence="3">
    <location>
        <begin position="215"/>
        <end position="247"/>
    </location>
</feature>
<comment type="caution">
    <text evidence="4">The sequence shown here is derived from an EMBL/GenBank/DDBJ whole genome shotgun (WGS) entry which is preliminary data.</text>
</comment>
<dbReference type="SMART" id="SM00248">
    <property type="entry name" value="ANK"/>
    <property type="match status" value="15"/>
</dbReference>
<dbReference type="Gene3D" id="1.25.40.20">
    <property type="entry name" value="Ankyrin repeat-containing domain"/>
    <property type="match status" value="5"/>
</dbReference>
<feature type="repeat" description="ANK" evidence="3">
    <location>
        <begin position="281"/>
        <end position="313"/>
    </location>
</feature>
<dbReference type="Pfam" id="PF13637">
    <property type="entry name" value="Ank_4"/>
    <property type="match status" value="1"/>
</dbReference>
<dbReference type="PROSITE" id="PS50088">
    <property type="entry name" value="ANK_REPEAT"/>
    <property type="match status" value="12"/>
</dbReference>
<feature type="repeat" description="ANK" evidence="3">
    <location>
        <begin position="115"/>
        <end position="147"/>
    </location>
</feature>
<organism evidence="4 5">
    <name type="scientific">Symbiodinium microadriaticum</name>
    <name type="common">Dinoflagellate</name>
    <name type="synonym">Zooxanthella microadriatica</name>
    <dbReference type="NCBI Taxonomy" id="2951"/>
    <lineage>
        <taxon>Eukaryota</taxon>
        <taxon>Sar</taxon>
        <taxon>Alveolata</taxon>
        <taxon>Dinophyceae</taxon>
        <taxon>Suessiales</taxon>
        <taxon>Symbiodiniaceae</taxon>
        <taxon>Symbiodinium</taxon>
    </lineage>
</organism>
<feature type="repeat" description="ANK" evidence="3">
    <location>
        <begin position="181"/>
        <end position="213"/>
    </location>
</feature>
<gene>
    <name evidence="4" type="primary">ANKRD50</name>
    <name evidence="4" type="ORF">AK812_SmicGene7473</name>
</gene>
<dbReference type="PANTHER" id="PTHR24123:SF33">
    <property type="entry name" value="PROTEIN HOS4"/>
    <property type="match status" value="1"/>
</dbReference>
<dbReference type="InterPro" id="IPR036770">
    <property type="entry name" value="Ankyrin_rpt-contain_sf"/>
</dbReference>
<feature type="repeat" description="ANK" evidence="3">
    <location>
        <begin position="314"/>
        <end position="346"/>
    </location>
</feature>
<dbReference type="Pfam" id="PF12796">
    <property type="entry name" value="Ank_2"/>
    <property type="match status" value="4"/>
</dbReference>
<feature type="repeat" description="ANK" evidence="3">
    <location>
        <begin position="49"/>
        <end position="81"/>
    </location>
</feature>
<accession>A0A1Q9ENG4</accession>
<evidence type="ECO:0000256" key="2">
    <source>
        <dbReference type="ARBA" id="ARBA00023043"/>
    </source>
</evidence>
<keyword evidence="2 3" id="KW-0040">ANK repeat</keyword>
<dbReference type="SUPFAM" id="SSF48403">
    <property type="entry name" value="Ankyrin repeat"/>
    <property type="match status" value="2"/>
</dbReference>
<dbReference type="PROSITE" id="PS50297">
    <property type="entry name" value="ANK_REP_REGION"/>
    <property type="match status" value="8"/>
</dbReference>
<evidence type="ECO:0000313" key="4">
    <source>
        <dbReference type="EMBL" id="OLQ08964.1"/>
    </source>
</evidence>
<feature type="repeat" description="ANK" evidence="3">
    <location>
        <begin position="492"/>
        <end position="524"/>
    </location>
</feature>
<feature type="repeat" description="ANK" evidence="3">
    <location>
        <begin position="82"/>
        <end position="114"/>
    </location>
</feature>
<dbReference type="OrthoDB" id="19014at2759"/>
<dbReference type="EMBL" id="LSRX01000106">
    <property type="protein sequence ID" value="OLQ08964.1"/>
    <property type="molecule type" value="Genomic_DNA"/>
</dbReference>
<feature type="repeat" description="ANK" evidence="3">
    <location>
        <begin position="148"/>
        <end position="180"/>
    </location>
</feature>
<dbReference type="Pfam" id="PF00023">
    <property type="entry name" value="Ank"/>
    <property type="match status" value="1"/>
</dbReference>
<sequence length="1283" mass="138281">MELDLVLLPFAEVSEEQVQDLVSAASQGSTAEVKSRLQLPQDPDLYGEDYCTALMMASAGGHVEVVSMLLDADANKELTDIDGCTALMLACQAGHEEVVNLLLKNGANMNAANILGRTVLLRASAGGNVECVSLLLAAGVDTERADINGDIALIAATDACHVEIVSLLLKASANCDVANNRGNTALMISSAAGQVELVSLLLKQGASKDVADNLSGSTALMKASAEDQLQVMSLLLEAGADKDAANTFGRTALMDSSAWGSGQAVQLLLAAGANKDVADNSGETALMIACESGHADIVSMLLDAGANTEVTDIGGCTALTFASEKGHGEVVSLLLKQGANKDVADNLSGSTALMKASAACHLEVMSLLLEAGADKDTANSFGRTALMDASAVGDVEVVRLLLAAGANKDLTDISGDTALSAATDACRVEIVRFLLNAGQVRLVSLLLLAGADRDVASNFGRTALMAASASGNIGVATLRLAAGGNKDVADYRGETALMLASESGHGEVVSMLLREGANREAATYFGRTALMVASSRGLFGIVSLLQEADTVDSTERQELLPAVPELGSKGNSRVPCGVLGPAWQRSLRRLPKGGLLRAAVLLARAERPPEGSGCDASVWPEARRQRMEGVLQQLLEAPGRQDLSTRDWASALWSTARCRAKAPSALLEAASRAVSEPGSERGDVQSSDIARCFWAAASLRWQELAFLEGAARLCRPQLPRCTEQDLSNIAWASATLNFNPSQWLVDVACAFSELHQEGSCSPQAIANVLWSLAKAHEGGFGDEAFRDVAFQLEPAITASLPAALPQHVANILWALAKLGVELDVEGELTANLSKRMLELLHEAEIQHLAMGCWGLARLLGTHQATGPARDFFCRLADHLRRRVRVSDRTWRSRWDGIFLSHVSIICWSYARVLSADKVTRRLLKSASKQLESFTEEGAIKAQEHANLLWAYAQAAEEAWTGMQKPRVMLDGLVQLLCDPKLKLLGESSVSFAASASALARIRPMISPMQQRALGLWMERSSGRLSRRKDFELDRAEVIGLLRALVACSKLQSRMLSCCLKVLQKDCESLAPSQMLVVLLALRTIRPRRLNDEQLWFLRTVQSRFDEFRLPQLALALWRLHSIQEELADGAEMRQMIESGTARFRSARLRWPQMPWRRHAEEPGETLPAHQAEEVDLSMEEWRWLANSALPCPLLHDQGEGAMPWTAELLRPYASWVVAVADEIKTEADLLVSVTSSFNTSAEDEDAVTPELFAHRCLVEETVRQRYRAVLQRDGLAWTGFRLL</sequence>
<keyword evidence="1" id="KW-0677">Repeat</keyword>
<dbReference type="InterPro" id="IPR002110">
    <property type="entry name" value="Ankyrin_rpt"/>
</dbReference>
<evidence type="ECO:0000313" key="5">
    <source>
        <dbReference type="Proteomes" id="UP000186817"/>
    </source>
</evidence>
<dbReference type="Proteomes" id="UP000186817">
    <property type="component" value="Unassembled WGS sequence"/>
</dbReference>
<feature type="repeat" description="ANK" evidence="3">
    <location>
        <begin position="381"/>
        <end position="413"/>
    </location>
</feature>
<feature type="repeat" description="ANK" evidence="3">
    <location>
        <begin position="348"/>
        <end position="380"/>
    </location>
</feature>
<protein>
    <submittedName>
        <fullName evidence="4">Ankyrin repeat domain-containing protein 50</fullName>
    </submittedName>
</protein>
<keyword evidence="5" id="KW-1185">Reference proteome</keyword>
<evidence type="ECO:0000256" key="1">
    <source>
        <dbReference type="ARBA" id="ARBA00022737"/>
    </source>
</evidence>
<reference evidence="4 5" key="1">
    <citation type="submission" date="2016-02" db="EMBL/GenBank/DDBJ databases">
        <title>Genome analysis of coral dinoflagellate symbionts highlights evolutionary adaptations to a symbiotic lifestyle.</title>
        <authorList>
            <person name="Aranda M."/>
            <person name="Li Y."/>
            <person name="Liew Y.J."/>
            <person name="Baumgarten S."/>
            <person name="Simakov O."/>
            <person name="Wilson M."/>
            <person name="Piel J."/>
            <person name="Ashoor H."/>
            <person name="Bougouffa S."/>
            <person name="Bajic V.B."/>
            <person name="Ryu T."/>
            <person name="Ravasi T."/>
            <person name="Bayer T."/>
            <person name="Micklem G."/>
            <person name="Kim H."/>
            <person name="Bhak J."/>
            <person name="Lajeunesse T.C."/>
            <person name="Voolstra C.R."/>
        </authorList>
    </citation>
    <scope>NUCLEOTIDE SEQUENCE [LARGE SCALE GENOMIC DNA]</scope>
    <source>
        <strain evidence="4 5">CCMP2467</strain>
    </source>
</reference>
<evidence type="ECO:0000256" key="3">
    <source>
        <dbReference type="PROSITE-ProRule" id="PRU00023"/>
    </source>
</evidence>
<feature type="repeat" description="ANK" evidence="3">
    <location>
        <begin position="248"/>
        <end position="280"/>
    </location>
</feature>
<proteinExistence type="predicted"/>